<protein>
    <submittedName>
        <fullName evidence="2">Uncharacterized protein</fullName>
    </submittedName>
</protein>
<proteinExistence type="predicted"/>
<sequence>ALHFAFSFIQFFSFFAHGSVIGIVQKSPEIRSLFPDSNKINIHNKQLKKESSEKSVLKVANQCTISKERPKQSFKVVNQNQNLVENKTKIPPKNQQTHTNTAKMSVCESKAVVQQQLQQHLQQQAAAAVVAVAQQQQAQQ</sequence>
<keyword evidence="3" id="KW-1185">Reference proteome</keyword>
<comment type="caution">
    <text evidence="2">The sequence shown here is derived from an EMBL/GenBank/DDBJ whole genome shotgun (WGS) entry which is preliminary data.</text>
</comment>
<dbReference type="Proteomes" id="UP001059596">
    <property type="component" value="Chromosome 3R"/>
</dbReference>
<evidence type="ECO:0000313" key="3">
    <source>
        <dbReference type="Proteomes" id="UP001059596"/>
    </source>
</evidence>
<keyword evidence="1" id="KW-0732">Signal</keyword>
<evidence type="ECO:0000313" key="2">
    <source>
        <dbReference type="EMBL" id="KAI8046806.1"/>
    </source>
</evidence>
<dbReference type="EMBL" id="JAMKOV010000001">
    <property type="protein sequence ID" value="KAI8046806.1"/>
    <property type="molecule type" value="Genomic_DNA"/>
</dbReference>
<feature type="chain" id="PRO_5040164630" evidence="1">
    <location>
        <begin position="19"/>
        <end position="140"/>
    </location>
</feature>
<evidence type="ECO:0000256" key="1">
    <source>
        <dbReference type="SAM" id="SignalP"/>
    </source>
</evidence>
<gene>
    <name evidence="2" type="ORF">M5D96_003019</name>
</gene>
<accession>A0A9Q0BWL3</accession>
<dbReference type="AlphaFoldDB" id="A0A9Q0BWL3"/>
<feature type="non-terminal residue" evidence="2">
    <location>
        <position position="1"/>
    </location>
</feature>
<organism evidence="2 3">
    <name type="scientific">Drosophila gunungcola</name>
    <name type="common">fruit fly</name>
    <dbReference type="NCBI Taxonomy" id="103775"/>
    <lineage>
        <taxon>Eukaryota</taxon>
        <taxon>Metazoa</taxon>
        <taxon>Ecdysozoa</taxon>
        <taxon>Arthropoda</taxon>
        <taxon>Hexapoda</taxon>
        <taxon>Insecta</taxon>
        <taxon>Pterygota</taxon>
        <taxon>Neoptera</taxon>
        <taxon>Endopterygota</taxon>
        <taxon>Diptera</taxon>
        <taxon>Brachycera</taxon>
        <taxon>Muscomorpha</taxon>
        <taxon>Ephydroidea</taxon>
        <taxon>Drosophilidae</taxon>
        <taxon>Drosophila</taxon>
        <taxon>Sophophora</taxon>
    </lineage>
</organism>
<feature type="non-terminal residue" evidence="2">
    <location>
        <position position="140"/>
    </location>
</feature>
<feature type="signal peptide" evidence="1">
    <location>
        <begin position="1"/>
        <end position="18"/>
    </location>
</feature>
<name>A0A9Q0BWL3_9MUSC</name>
<reference evidence="2" key="1">
    <citation type="journal article" date="2023" name="Genome Biol. Evol.">
        <title>Long-read-based Genome Assembly of Drosophila gunungcola Reveals Fewer Chemosensory Genes in Flower-breeding Species.</title>
        <authorList>
            <person name="Negi A."/>
            <person name="Liao B.Y."/>
            <person name="Yeh S.D."/>
        </authorList>
    </citation>
    <scope>NUCLEOTIDE SEQUENCE</scope>
    <source>
        <strain evidence="2">Sukarami</strain>
    </source>
</reference>